<comment type="caution">
    <text evidence="1">The sequence shown here is derived from an EMBL/GenBank/DDBJ whole genome shotgun (WGS) entry which is preliminary data.</text>
</comment>
<evidence type="ECO:0000313" key="2">
    <source>
        <dbReference type="Proteomes" id="UP000265520"/>
    </source>
</evidence>
<evidence type="ECO:0008006" key="3">
    <source>
        <dbReference type="Google" id="ProtNLM"/>
    </source>
</evidence>
<dbReference type="Proteomes" id="UP000265520">
    <property type="component" value="Unassembled WGS sequence"/>
</dbReference>
<keyword evidence="2" id="KW-1185">Reference proteome</keyword>
<dbReference type="AlphaFoldDB" id="A0A392RZ56"/>
<reference evidence="1 2" key="1">
    <citation type="journal article" date="2018" name="Front. Plant Sci.">
        <title>Red Clover (Trifolium pratense) and Zigzag Clover (T. medium) - A Picture of Genomic Similarities and Differences.</title>
        <authorList>
            <person name="Dluhosova J."/>
            <person name="Istvanek J."/>
            <person name="Nedelnik J."/>
            <person name="Repkova J."/>
        </authorList>
    </citation>
    <scope>NUCLEOTIDE SEQUENCE [LARGE SCALE GENOMIC DNA]</scope>
    <source>
        <strain evidence="2">cv. 10/8</strain>
        <tissue evidence="1">Leaf</tissue>
    </source>
</reference>
<evidence type="ECO:0000313" key="1">
    <source>
        <dbReference type="EMBL" id="MCI41422.1"/>
    </source>
</evidence>
<dbReference type="EMBL" id="LXQA010292122">
    <property type="protein sequence ID" value="MCI41422.1"/>
    <property type="molecule type" value="Genomic_DNA"/>
</dbReference>
<name>A0A392RZ56_9FABA</name>
<protein>
    <recommendedName>
        <fullName evidence="3">Gag-pol polyprotein</fullName>
    </recommendedName>
</protein>
<organism evidence="1 2">
    <name type="scientific">Trifolium medium</name>
    <dbReference type="NCBI Taxonomy" id="97028"/>
    <lineage>
        <taxon>Eukaryota</taxon>
        <taxon>Viridiplantae</taxon>
        <taxon>Streptophyta</taxon>
        <taxon>Embryophyta</taxon>
        <taxon>Tracheophyta</taxon>
        <taxon>Spermatophyta</taxon>
        <taxon>Magnoliopsida</taxon>
        <taxon>eudicotyledons</taxon>
        <taxon>Gunneridae</taxon>
        <taxon>Pentapetalae</taxon>
        <taxon>rosids</taxon>
        <taxon>fabids</taxon>
        <taxon>Fabales</taxon>
        <taxon>Fabaceae</taxon>
        <taxon>Papilionoideae</taxon>
        <taxon>50 kb inversion clade</taxon>
        <taxon>NPAAA clade</taxon>
        <taxon>Hologalegina</taxon>
        <taxon>IRL clade</taxon>
        <taxon>Trifolieae</taxon>
        <taxon>Trifolium</taxon>
    </lineage>
</organism>
<sequence>MEDLKQGDPKEIREPQPLAQEIWDALVPENFKVPNLPSFDEKTDPLEHLIAVDTQTAIIGVSEPLKCKLLSGTFKDAAL</sequence>
<accession>A0A392RZ56</accession>
<feature type="non-terminal residue" evidence="1">
    <location>
        <position position="79"/>
    </location>
</feature>
<proteinExistence type="predicted"/>